<dbReference type="EMBL" id="BTGU01000961">
    <property type="protein sequence ID" value="GMN69889.1"/>
    <property type="molecule type" value="Genomic_DNA"/>
</dbReference>
<keyword evidence="3" id="KW-1185">Reference proteome</keyword>
<reference evidence="2" key="1">
    <citation type="submission" date="2023-07" db="EMBL/GenBank/DDBJ databases">
        <title>draft genome sequence of fig (Ficus carica).</title>
        <authorList>
            <person name="Takahashi T."/>
            <person name="Nishimura K."/>
        </authorList>
    </citation>
    <scope>NUCLEOTIDE SEQUENCE</scope>
</reference>
<evidence type="ECO:0000313" key="2">
    <source>
        <dbReference type="EMBL" id="GMN69889.1"/>
    </source>
</evidence>
<proteinExistence type="predicted"/>
<name>A0AA88JDF3_FICCA</name>
<evidence type="ECO:0000313" key="3">
    <source>
        <dbReference type="Proteomes" id="UP001187192"/>
    </source>
</evidence>
<organism evidence="2 3">
    <name type="scientific">Ficus carica</name>
    <name type="common">Common fig</name>
    <dbReference type="NCBI Taxonomy" id="3494"/>
    <lineage>
        <taxon>Eukaryota</taxon>
        <taxon>Viridiplantae</taxon>
        <taxon>Streptophyta</taxon>
        <taxon>Embryophyta</taxon>
        <taxon>Tracheophyta</taxon>
        <taxon>Spermatophyta</taxon>
        <taxon>Magnoliopsida</taxon>
        <taxon>eudicotyledons</taxon>
        <taxon>Gunneridae</taxon>
        <taxon>Pentapetalae</taxon>
        <taxon>rosids</taxon>
        <taxon>fabids</taxon>
        <taxon>Rosales</taxon>
        <taxon>Moraceae</taxon>
        <taxon>Ficeae</taxon>
        <taxon>Ficus</taxon>
    </lineage>
</organism>
<dbReference type="AlphaFoldDB" id="A0AA88JDF3"/>
<comment type="caution">
    <text evidence="2">The sequence shown here is derived from an EMBL/GenBank/DDBJ whole genome shotgun (WGS) entry which is preliminary data.</text>
</comment>
<protein>
    <submittedName>
        <fullName evidence="2">Uncharacterized protein</fullName>
    </submittedName>
</protein>
<feature type="region of interest" description="Disordered" evidence="1">
    <location>
        <begin position="214"/>
        <end position="267"/>
    </location>
</feature>
<evidence type="ECO:0000256" key="1">
    <source>
        <dbReference type="SAM" id="MobiDB-lite"/>
    </source>
</evidence>
<gene>
    <name evidence="2" type="ORF">TIFTF001_038928</name>
</gene>
<accession>A0AA88JDF3</accession>
<sequence>MLGRQEILPTVARQGTEASWQRLCTPHISFFMLAELSFCHISPHLQAIYSLLPLSICFLNPSGEQVRPLPSTTPYPQPSTTIPFRSWADGTGSRLQWLASTCNSRPSGENENETCLAVMLSSFFISILCPTFGFGIVGGTCDEEVDPRSRLGQKVHPACKHLRYEGLRNKELYYNVYDKTHAAGAFGYGSVTMGAGSTPFVDYDFNFDNSGTHPFVEEDLTPSNGGLQANMQRGPDVAGPSRSRGSAGKRKQRDATDEMTFVTTRLT</sequence>
<dbReference type="Proteomes" id="UP001187192">
    <property type="component" value="Unassembled WGS sequence"/>
</dbReference>
<feature type="compositionally biased region" description="Polar residues" evidence="1">
    <location>
        <begin position="221"/>
        <end position="231"/>
    </location>
</feature>